<dbReference type="GO" id="GO:0030288">
    <property type="term" value="C:outer membrane-bounded periplasmic space"/>
    <property type="evidence" value="ECO:0007669"/>
    <property type="project" value="InterPro"/>
</dbReference>
<dbReference type="OrthoDB" id="5334999at2"/>
<organism evidence="4 5">
    <name type="scientific">Sulfurimonas denitrificans (strain ATCC 33889 / DSM 1251)</name>
    <name type="common">Thiomicrospira denitrificans (strain ATCC 33889 / DSM 1251)</name>
    <dbReference type="NCBI Taxonomy" id="326298"/>
    <lineage>
        <taxon>Bacteria</taxon>
        <taxon>Pseudomonadati</taxon>
        <taxon>Campylobacterota</taxon>
        <taxon>Epsilonproteobacteria</taxon>
        <taxon>Campylobacterales</taxon>
        <taxon>Sulfurimonadaceae</taxon>
        <taxon>Sulfurimonas</taxon>
    </lineage>
</organism>
<protein>
    <submittedName>
        <fullName evidence="4">TonB-like protein</fullName>
    </submittedName>
</protein>
<dbReference type="STRING" id="326298.Suden_0271"/>
<keyword evidence="5" id="KW-1185">Reference proteome</keyword>
<dbReference type="AlphaFoldDB" id="Q30TX9"/>
<keyword evidence="2" id="KW-1133">Transmembrane helix</keyword>
<dbReference type="PRINTS" id="PR01374">
    <property type="entry name" value="TONBPROTEIN"/>
</dbReference>
<dbReference type="InterPro" id="IPR003538">
    <property type="entry name" value="TonB"/>
</dbReference>
<dbReference type="SUPFAM" id="SSF74653">
    <property type="entry name" value="TolA/TonB C-terminal domain"/>
    <property type="match status" value="1"/>
</dbReference>
<evidence type="ECO:0000313" key="5">
    <source>
        <dbReference type="Proteomes" id="UP000002714"/>
    </source>
</evidence>
<feature type="compositionally biased region" description="Basic and acidic residues" evidence="1">
    <location>
        <begin position="57"/>
        <end position="70"/>
    </location>
</feature>
<dbReference type="GO" id="GO:0098797">
    <property type="term" value="C:plasma membrane protein complex"/>
    <property type="evidence" value="ECO:0007669"/>
    <property type="project" value="TreeGrafter"/>
</dbReference>
<feature type="region of interest" description="Disordered" evidence="1">
    <location>
        <begin position="57"/>
        <end position="81"/>
    </location>
</feature>
<evidence type="ECO:0000256" key="1">
    <source>
        <dbReference type="SAM" id="MobiDB-lite"/>
    </source>
</evidence>
<dbReference type="PANTHER" id="PTHR33446:SF2">
    <property type="entry name" value="PROTEIN TONB"/>
    <property type="match status" value="1"/>
</dbReference>
<dbReference type="eggNOG" id="COG0810">
    <property type="taxonomic scope" value="Bacteria"/>
</dbReference>
<dbReference type="Proteomes" id="UP000002714">
    <property type="component" value="Chromosome"/>
</dbReference>
<dbReference type="PROSITE" id="PS52015">
    <property type="entry name" value="TONB_CTD"/>
    <property type="match status" value="1"/>
</dbReference>
<dbReference type="HOGENOM" id="CLU_1189415_0_0_7"/>
<keyword evidence="2" id="KW-0812">Transmembrane</keyword>
<dbReference type="Pfam" id="PF03544">
    <property type="entry name" value="TonB_C"/>
    <property type="match status" value="1"/>
</dbReference>
<evidence type="ECO:0000256" key="2">
    <source>
        <dbReference type="SAM" id="Phobius"/>
    </source>
</evidence>
<keyword evidence="2" id="KW-0472">Membrane</keyword>
<dbReference type="EMBL" id="CP000153">
    <property type="protein sequence ID" value="ABB43552.1"/>
    <property type="molecule type" value="Genomic_DNA"/>
</dbReference>
<gene>
    <name evidence="4" type="ordered locus">Suden_0271</name>
</gene>
<feature type="domain" description="TonB C-terminal" evidence="3">
    <location>
        <begin position="145"/>
        <end position="233"/>
    </location>
</feature>
<dbReference type="InterPro" id="IPR037682">
    <property type="entry name" value="TonB_C"/>
</dbReference>
<evidence type="ECO:0000313" key="4">
    <source>
        <dbReference type="EMBL" id="ABB43552.1"/>
    </source>
</evidence>
<feature type="region of interest" description="Disordered" evidence="1">
    <location>
        <begin position="102"/>
        <end position="128"/>
    </location>
</feature>
<name>Q30TX9_SULDN</name>
<dbReference type="GO" id="GO:0015891">
    <property type="term" value="P:siderophore transport"/>
    <property type="evidence" value="ECO:0007669"/>
    <property type="project" value="InterPro"/>
</dbReference>
<accession>Q30TX9</accession>
<dbReference type="GO" id="GO:0031992">
    <property type="term" value="F:energy transducer activity"/>
    <property type="evidence" value="ECO:0007669"/>
    <property type="project" value="InterPro"/>
</dbReference>
<feature type="transmembrane region" description="Helical" evidence="2">
    <location>
        <begin position="6"/>
        <end position="27"/>
    </location>
</feature>
<reference evidence="4 5" key="1">
    <citation type="journal article" date="2008" name="Appl. Environ. Microbiol.">
        <title>Genome of the epsilonproteobacterial chemolithoautotroph Sulfurimonas denitrificans.</title>
        <authorList>
            <person name="Sievert S.M."/>
            <person name="Scott K.M."/>
            <person name="Klotz M.G."/>
            <person name="Chain P.S.G."/>
            <person name="Hauser L.J."/>
            <person name="Hemp J."/>
            <person name="Huegler M."/>
            <person name="Land M."/>
            <person name="Lapidus A."/>
            <person name="Larimer F.W."/>
            <person name="Lucas S."/>
            <person name="Malfatti S.A."/>
            <person name="Meyer F."/>
            <person name="Paulsen I.T."/>
            <person name="Ren Q."/>
            <person name="Simon J."/>
            <person name="Bailey K."/>
            <person name="Diaz E."/>
            <person name="Fitzpatrick K.A."/>
            <person name="Glover B."/>
            <person name="Gwatney N."/>
            <person name="Korajkic A."/>
            <person name="Long A."/>
            <person name="Mobberley J.M."/>
            <person name="Pantry S.N."/>
            <person name="Pazder G."/>
            <person name="Peterson S."/>
            <person name="Quintanilla J.D."/>
            <person name="Sprinkle R."/>
            <person name="Stephens J."/>
            <person name="Thomas P."/>
            <person name="Vaughn R."/>
            <person name="Weber M.J."/>
            <person name="Wooten L.L."/>
        </authorList>
    </citation>
    <scope>NUCLEOTIDE SEQUENCE [LARGE SCALE GENOMIC DNA]</scope>
    <source>
        <strain evidence="5">ATCC 33889 / DSM 1251</strain>
    </source>
</reference>
<dbReference type="PANTHER" id="PTHR33446">
    <property type="entry name" value="PROTEIN TONB-RELATED"/>
    <property type="match status" value="1"/>
</dbReference>
<dbReference type="Gene3D" id="3.30.1150.10">
    <property type="match status" value="1"/>
</dbReference>
<dbReference type="RefSeq" id="WP_011371907.1">
    <property type="nucleotide sequence ID" value="NC_007575.1"/>
</dbReference>
<evidence type="ECO:0000259" key="3">
    <source>
        <dbReference type="PROSITE" id="PS52015"/>
    </source>
</evidence>
<proteinExistence type="predicted"/>
<dbReference type="InterPro" id="IPR051045">
    <property type="entry name" value="TonB-dependent_transducer"/>
</dbReference>
<dbReference type="GO" id="GO:0055085">
    <property type="term" value="P:transmembrane transport"/>
    <property type="evidence" value="ECO:0007669"/>
    <property type="project" value="InterPro"/>
</dbReference>
<dbReference type="KEGG" id="tdn:Suden_0271"/>
<sequence length="233" mass="26988">MNRYVSSFIISAISYTLVGASLIYLFIIKEDTHEKCKIENIQKVNICVIAQPKEIQEETPQKQKIEKPQEPKPLPKPIEKKPLQKPIKREAVVQKEPITEPLKTESIPEVTNEQPQPQVEKENKKATSNIEKVVENDTKERDREIFINNLIKRINDNKSYPIAARRRAIQDSVEVEFMILIDGNVDYIKVISGHNIFEKSATQAIENSFPMEIDKTLFDFPKKFKIKIAYILK</sequence>